<reference evidence="3 4" key="1">
    <citation type="submission" date="2024-03" db="EMBL/GenBank/DDBJ databases">
        <title>Complete genome of BD2.</title>
        <authorList>
            <person name="Cao G."/>
        </authorList>
    </citation>
    <scope>NUCLEOTIDE SEQUENCE [LARGE SCALE GENOMIC DNA]</scope>
    <source>
        <strain evidence="3 4">BD2</strain>
    </source>
</reference>
<gene>
    <name evidence="3" type="ORF">WG219_18045</name>
</gene>
<feature type="transmembrane region" description="Helical" evidence="1">
    <location>
        <begin position="94"/>
        <end position="115"/>
    </location>
</feature>
<proteinExistence type="predicted"/>
<dbReference type="Pfam" id="PF09335">
    <property type="entry name" value="VTT_dom"/>
    <property type="match status" value="1"/>
</dbReference>
<organism evidence="3 4">
    <name type="scientific">Ectopseudomonas mendocina</name>
    <name type="common">Pseudomonas mendocina</name>
    <dbReference type="NCBI Taxonomy" id="300"/>
    <lineage>
        <taxon>Bacteria</taxon>
        <taxon>Pseudomonadati</taxon>
        <taxon>Pseudomonadota</taxon>
        <taxon>Gammaproteobacteria</taxon>
        <taxon>Pseudomonadales</taxon>
        <taxon>Pseudomonadaceae</taxon>
        <taxon>Ectopseudomonas</taxon>
    </lineage>
</organism>
<keyword evidence="1" id="KW-0472">Membrane</keyword>
<dbReference type="PANTHER" id="PTHR42709">
    <property type="entry name" value="ALKALINE PHOSPHATASE LIKE PROTEIN"/>
    <property type="match status" value="1"/>
</dbReference>
<evidence type="ECO:0000313" key="4">
    <source>
        <dbReference type="Proteomes" id="UP001476583"/>
    </source>
</evidence>
<dbReference type="Proteomes" id="UP001476583">
    <property type="component" value="Chromosome"/>
</dbReference>
<keyword evidence="1" id="KW-0812">Transmembrane</keyword>
<keyword evidence="4" id="KW-1185">Reference proteome</keyword>
<protein>
    <submittedName>
        <fullName evidence="3">YqaA family protein</fullName>
    </submittedName>
</protein>
<dbReference type="InterPro" id="IPR051311">
    <property type="entry name" value="DedA_domain"/>
</dbReference>
<feature type="domain" description="VTT" evidence="2">
    <location>
        <begin position="32"/>
        <end position="139"/>
    </location>
</feature>
<sequence>MLTLSAYAGLFISALAAASLLPLQSEAVLVALLLADEYPAWLLVLIASVGNTLGSLINWGIGRYIERFRNKSWFPVSEQRLLNAQFFYRRYGRWSLLLSWMPVIGDPLTLVAGLMKERMGIFLLLVSVAKTARYLALMLITVGMT</sequence>
<evidence type="ECO:0000259" key="2">
    <source>
        <dbReference type="Pfam" id="PF09335"/>
    </source>
</evidence>
<accession>A0ABZ2RDS5</accession>
<dbReference type="EMBL" id="CP148074">
    <property type="protein sequence ID" value="WXL25185.1"/>
    <property type="molecule type" value="Genomic_DNA"/>
</dbReference>
<feature type="transmembrane region" description="Helical" evidence="1">
    <location>
        <begin position="40"/>
        <end position="61"/>
    </location>
</feature>
<dbReference type="InterPro" id="IPR032816">
    <property type="entry name" value="VTT_dom"/>
</dbReference>
<keyword evidence="1" id="KW-1133">Transmembrane helix</keyword>
<evidence type="ECO:0000313" key="3">
    <source>
        <dbReference type="EMBL" id="WXL25185.1"/>
    </source>
</evidence>
<feature type="transmembrane region" description="Helical" evidence="1">
    <location>
        <begin position="121"/>
        <end position="142"/>
    </location>
</feature>
<evidence type="ECO:0000256" key="1">
    <source>
        <dbReference type="SAM" id="Phobius"/>
    </source>
</evidence>
<name>A0ABZ2RDS5_ECTME</name>
<dbReference type="PANTHER" id="PTHR42709:SF4">
    <property type="entry name" value="INNER MEMBRANE PROTEIN YQAA"/>
    <property type="match status" value="1"/>
</dbReference>